<comment type="similarity">
    <text evidence="2">Belongs to the EamA transporter family.</text>
</comment>
<feature type="domain" description="EamA" evidence="7">
    <location>
        <begin position="190"/>
        <end position="325"/>
    </location>
</feature>
<dbReference type="InterPro" id="IPR037185">
    <property type="entry name" value="EmrE-like"/>
</dbReference>
<comment type="caution">
    <text evidence="8">The sequence shown here is derived from an EMBL/GenBank/DDBJ whole genome shotgun (WGS) entry which is preliminary data.</text>
</comment>
<dbReference type="EMBL" id="VLLF01000003">
    <property type="protein sequence ID" value="TWI89485.1"/>
    <property type="molecule type" value="Genomic_DNA"/>
</dbReference>
<reference evidence="8 9" key="1">
    <citation type="submission" date="2019-07" db="EMBL/GenBank/DDBJ databases">
        <title>Genomic Encyclopedia of Archaeal and Bacterial Type Strains, Phase II (KMG-II): from individual species to whole genera.</title>
        <authorList>
            <person name="Goeker M."/>
        </authorList>
    </citation>
    <scope>NUCLEOTIDE SEQUENCE [LARGE SCALE GENOMIC DNA]</scope>
    <source>
        <strain evidence="8 9">ATCC BAA-252</strain>
    </source>
</reference>
<feature type="transmembrane region" description="Helical" evidence="6">
    <location>
        <begin position="28"/>
        <end position="47"/>
    </location>
</feature>
<feature type="transmembrane region" description="Helical" evidence="6">
    <location>
        <begin position="105"/>
        <end position="127"/>
    </location>
</feature>
<dbReference type="GO" id="GO:0016020">
    <property type="term" value="C:membrane"/>
    <property type="evidence" value="ECO:0007669"/>
    <property type="project" value="UniProtKB-SubCell"/>
</dbReference>
<feature type="transmembrane region" description="Helical" evidence="6">
    <location>
        <begin position="133"/>
        <end position="155"/>
    </location>
</feature>
<feature type="transmembrane region" description="Helical" evidence="6">
    <location>
        <begin position="308"/>
        <end position="325"/>
    </location>
</feature>
<feature type="transmembrane region" description="Helical" evidence="6">
    <location>
        <begin position="219"/>
        <end position="240"/>
    </location>
</feature>
<dbReference type="OrthoDB" id="8688375at2"/>
<feature type="transmembrane region" description="Helical" evidence="6">
    <location>
        <begin position="162"/>
        <end position="180"/>
    </location>
</feature>
<dbReference type="InterPro" id="IPR000620">
    <property type="entry name" value="EamA_dom"/>
</dbReference>
<feature type="transmembrane region" description="Helical" evidence="6">
    <location>
        <begin position="186"/>
        <end position="207"/>
    </location>
</feature>
<dbReference type="Pfam" id="PF00892">
    <property type="entry name" value="EamA"/>
    <property type="match status" value="1"/>
</dbReference>
<evidence type="ECO:0000256" key="4">
    <source>
        <dbReference type="ARBA" id="ARBA00022989"/>
    </source>
</evidence>
<evidence type="ECO:0000256" key="3">
    <source>
        <dbReference type="ARBA" id="ARBA00022692"/>
    </source>
</evidence>
<keyword evidence="4 6" id="KW-1133">Transmembrane helix</keyword>
<accession>A0A562T7D4</accession>
<comment type="subcellular location">
    <subcellularLocation>
        <location evidence="1">Membrane</location>
        <topology evidence="1">Multi-pass membrane protein</topology>
    </subcellularLocation>
</comment>
<evidence type="ECO:0000259" key="7">
    <source>
        <dbReference type="Pfam" id="PF00892"/>
    </source>
</evidence>
<dbReference type="SUPFAM" id="SSF103481">
    <property type="entry name" value="Multidrug resistance efflux transporter EmrE"/>
    <property type="match status" value="1"/>
</dbReference>
<proteinExistence type="inferred from homology"/>
<dbReference type="RefSeq" id="WP_145342144.1">
    <property type="nucleotide sequence ID" value="NZ_SMLY01000063.1"/>
</dbReference>
<evidence type="ECO:0000256" key="2">
    <source>
        <dbReference type="ARBA" id="ARBA00007362"/>
    </source>
</evidence>
<evidence type="ECO:0000256" key="5">
    <source>
        <dbReference type="ARBA" id="ARBA00023136"/>
    </source>
</evidence>
<sequence>MSAQQFSPTAAPAPSLSAINPPDAPRGVLTLLASVGTMLAVSAILAKAAPGAGWQPVPFLMWSLLGAALLQFALMGVKRSRSSKVQPDQPQRAAGTMPGIWDGKLLMYLVISGGLFAAPNAIAFTAAQHVGAGFIALCFAFPLVLTYGLSLAFGLERLDQRRALGVTLGLLGGVILALGGRTMGAAAGFWAIAALSVPIVIAAANIYRSLRWPKGANPLLLSAGMMATGFVMLFGFSFAAGSALAPETWSRAAFMVLLAQTLVFAVQYVLYFELQKRAGPVYLSQIGSVGAGTGLVLAFLVFGEVPTLPQLASVALVGVGIVFVSRKRHVS</sequence>
<name>A0A562T7D4_9HYPH</name>
<dbReference type="Proteomes" id="UP000320593">
    <property type="component" value="Unassembled WGS sequence"/>
</dbReference>
<evidence type="ECO:0000256" key="6">
    <source>
        <dbReference type="SAM" id="Phobius"/>
    </source>
</evidence>
<feature type="transmembrane region" description="Helical" evidence="6">
    <location>
        <begin position="59"/>
        <end position="77"/>
    </location>
</feature>
<evidence type="ECO:0000313" key="9">
    <source>
        <dbReference type="Proteomes" id="UP000320593"/>
    </source>
</evidence>
<feature type="transmembrane region" description="Helical" evidence="6">
    <location>
        <begin position="282"/>
        <end position="302"/>
    </location>
</feature>
<dbReference type="PANTHER" id="PTHR32322:SF2">
    <property type="entry name" value="EAMA DOMAIN-CONTAINING PROTEIN"/>
    <property type="match status" value="1"/>
</dbReference>
<keyword evidence="3 6" id="KW-0812">Transmembrane</keyword>
<evidence type="ECO:0000256" key="1">
    <source>
        <dbReference type="ARBA" id="ARBA00004141"/>
    </source>
</evidence>
<keyword evidence="9" id="KW-1185">Reference proteome</keyword>
<gene>
    <name evidence="8" type="ORF">JM93_01688</name>
</gene>
<protein>
    <submittedName>
        <fullName evidence="8">EamA-like transporter family protein</fullName>
    </submittedName>
</protein>
<feature type="transmembrane region" description="Helical" evidence="6">
    <location>
        <begin position="252"/>
        <end position="270"/>
    </location>
</feature>
<keyword evidence="5 6" id="KW-0472">Membrane</keyword>
<evidence type="ECO:0000313" key="8">
    <source>
        <dbReference type="EMBL" id="TWI89485.1"/>
    </source>
</evidence>
<dbReference type="InterPro" id="IPR050638">
    <property type="entry name" value="AA-Vitamin_Transporters"/>
</dbReference>
<dbReference type="AlphaFoldDB" id="A0A562T7D4"/>
<organism evidence="8 9">
    <name type="scientific">Roseibium hamelinense</name>
    <dbReference type="NCBI Taxonomy" id="150831"/>
    <lineage>
        <taxon>Bacteria</taxon>
        <taxon>Pseudomonadati</taxon>
        <taxon>Pseudomonadota</taxon>
        <taxon>Alphaproteobacteria</taxon>
        <taxon>Hyphomicrobiales</taxon>
        <taxon>Stappiaceae</taxon>
        <taxon>Roseibium</taxon>
    </lineage>
</organism>
<dbReference type="PANTHER" id="PTHR32322">
    <property type="entry name" value="INNER MEMBRANE TRANSPORTER"/>
    <property type="match status" value="1"/>
</dbReference>